<evidence type="ECO:0000313" key="2">
    <source>
        <dbReference type="EMBL" id="PRQ71727.1"/>
    </source>
</evidence>
<gene>
    <name evidence="2" type="ORF">AAT19DRAFT_9842</name>
</gene>
<feature type="compositionally biased region" description="Pro residues" evidence="1">
    <location>
        <begin position="125"/>
        <end position="137"/>
    </location>
</feature>
<feature type="compositionally biased region" description="Pro residues" evidence="1">
    <location>
        <begin position="382"/>
        <end position="394"/>
    </location>
</feature>
<evidence type="ECO:0000313" key="3">
    <source>
        <dbReference type="Proteomes" id="UP000239560"/>
    </source>
</evidence>
<protein>
    <submittedName>
        <fullName evidence="2">Uncharacterized protein</fullName>
    </submittedName>
</protein>
<dbReference type="AlphaFoldDB" id="A0A2T0A138"/>
<feature type="region of interest" description="Disordered" evidence="1">
    <location>
        <begin position="508"/>
        <end position="532"/>
    </location>
</feature>
<reference evidence="2 3" key="1">
    <citation type="journal article" date="2018" name="Elife">
        <title>Functional genomics of lipid metabolism in the oleaginous yeast Rhodosporidium toruloides.</title>
        <authorList>
            <person name="Coradetti S.T."/>
            <person name="Pinel D."/>
            <person name="Geiselman G."/>
            <person name="Ito M."/>
            <person name="Mondo S."/>
            <person name="Reilly M.C."/>
            <person name="Cheng Y.F."/>
            <person name="Bauer S."/>
            <person name="Grigoriev I."/>
            <person name="Gladden J.M."/>
            <person name="Simmons B.A."/>
            <person name="Brem R."/>
            <person name="Arkin A.P."/>
            <person name="Skerker J.M."/>
        </authorList>
    </citation>
    <scope>NUCLEOTIDE SEQUENCE [LARGE SCALE GENOMIC DNA]</scope>
    <source>
        <strain evidence="2 3">NBRC 0880</strain>
    </source>
</reference>
<feature type="region of interest" description="Disordered" evidence="1">
    <location>
        <begin position="262"/>
        <end position="402"/>
    </location>
</feature>
<dbReference type="Proteomes" id="UP000239560">
    <property type="component" value="Unassembled WGS sequence"/>
</dbReference>
<dbReference type="EMBL" id="LCTV02000011">
    <property type="protein sequence ID" value="PRQ71727.1"/>
    <property type="molecule type" value="Genomic_DNA"/>
</dbReference>
<feature type="compositionally biased region" description="Basic and acidic residues" evidence="1">
    <location>
        <begin position="195"/>
        <end position="223"/>
    </location>
</feature>
<organism evidence="2 3">
    <name type="scientific">Rhodotorula toruloides</name>
    <name type="common">Yeast</name>
    <name type="synonym">Rhodosporidium toruloides</name>
    <dbReference type="NCBI Taxonomy" id="5286"/>
    <lineage>
        <taxon>Eukaryota</taxon>
        <taxon>Fungi</taxon>
        <taxon>Dikarya</taxon>
        <taxon>Basidiomycota</taxon>
        <taxon>Pucciniomycotina</taxon>
        <taxon>Microbotryomycetes</taxon>
        <taxon>Sporidiobolales</taxon>
        <taxon>Sporidiobolaceae</taxon>
        <taxon>Rhodotorula</taxon>
    </lineage>
</organism>
<feature type="compositionally biased region" description="Low complexity" evidence="1">
    <location>
        <begin position="233"/>
        <end position="249"/>
    </location>
</feature>
<feature type="region of interest" description="Disordered" evidence="1">
    <location>
        <begin position="120"/>
        <end position="141"/>
    </location>
</feature>
<evidence type="ECO:0000256" key="1">
    <source>
        <dbReference type="SAM" id="MobiDB-lite"/>
    </source>
</evidence>
<name>A0A2T0A138_RHOTO</name>
<feature type="compositionally biased region" description="Low complexity" evidence="1">
    <location>
        <begin position="165"/>
        <end position="181"/>
    </location>
</feature>
<feature type="compositionally biased region" description="Basic residues" evidence="1">
    <location>
        <begin position="182"/>
        <end position="194"/>
    </location>
</feature>
<sequence>MLATHSRVTRLSYSQRTLSSLPGLLTLRQRLLSSDRALLPALSPLSARGLVDAAYATFPRLDRLKDAPACFHPRVLLLPSLAPGHQRVQLSQQSVSSFPPIPKRDDADLASTQMTTLKPALRFPPAYPPPPPPPPEPQYRTLTSRFSADTLIIKSPPRPFQRIFTSASSSTSPPASPLAATKRYHRRMSSTAKRHNADGDRRAASDEAETGSRHRPSLEDQQRKPRRSHSASRSRTASSGSATAAEKLAGAAKEVIERLAWRRPGHARQRSGASEASVESLPSGRSRPRSISSPSPVPLLPGRVPERPASPPFKLVDLPPRSDSRNAAVADVKPHDGHVAAPPSLASSASNGTRPGRLPVLAASRPRPKRIPPHLPLHQRPSSPPSPSIPPLRPAPSQVTRDSNSAAFKAMLVKPPTFAAILTKSTNELLVRIDIGGQSTYTTTVGTLLATRDGGNAVSGRLGEFVESVLDDVRRTGAKMARLAEQPSLERGATNEVEISVKHLDLPARIPTDDESSASSISRTPSFAPSPLPGSPFPFADDCLASDTADEIVFSGGEDPTSPIDPLVSTAAAVIAAENILSASRGAGAGTSLVPQPPPALESCDAQRVCVVEPHAAVAGRHKSIHPDLGHTLSFGPEVASPLPFVVSSSVGRYDDCASFDFSSAFRQGLGPFFDVVRGQAHESLSLLSPPSWPVDSSPSPSSPVTLAMIPSSPSGILHAEQDVVERASLDYGLSDKALEEMAGLVAAPQRDGAVAASTTSARTPSLCSSESEALQRMTSGGGSACRHPTRPVSLDDLTMHIFLDRTDAALPTATPHHDLDTASPLQLGESTYSCLLSFFRTGRFPPSLVLPRDPSTTAALDVEPLYLSLFSLNPSPLFALTSALRTVEAEAGWLGCVAVQTVCRIERERVQRVVEWLSTAKAGAQGEKQGVCGRAEGRPARAGWI</sequence>
<accession>A0A2T0A138</accession>
<feature type="compositionally biased region" description="Low complexity" evidence="1">
    <location>
        <begin position="340"/>
        <end position="350"/>
    </location>
</feature>
<feature type="region of interest" description="Disordered" evidence="1">
    <location>
        <begin position="162"/>
        <end position="249"/>
    </location>
</feature>
<feature type="compositionally biased region" description="Polar residues" evidence="1">
    <location>
        <begin position="517"/>
        <end position="527"/>
    </location>
</feature>
<dbReference type="OrthoDB" id="2530173at2759"/>
<comment type="caution">
    <text evidence="2">The sequence shown here is derived from an EMBL/GenBank/DDBJ whole genome shotgun (WGS) entry which is preliminary data.</text>
</comment>
<proteinExistence type="predicted"/>
<feature type="compositionally biased region" description="Low complexity" evidence="1">
    <location>
        <begin position="280"/>
        <end position="294"/>
    </location>
</feature>